<sequence>AGITKHSLASEDDLMVSGIWQRDDTLYCDGEEV</sequence>
<organism evidence="1">
    <name type="scientific">marine sediment metagenome</name>
    <dbReference type="NCBI Taxonomy" id="412755"/>
    <lineage>
        <taxon>unclassified sequences</taxon>
        <taxon>metagenomes</taxon>
        <taxon>ecological metagenomes</taxon>
    </lineage>
</organism>
<reference evidence="1" key="1">
    <citation type="journal article" date="2015" name="Nature">
        <title>Complex archaea that bridge the gap between prokaryotes and eukaryotes.</title>
        <authorList>
            <person name="Spang A."/>
            <person name="Saw J.H."/>
            <person name="Jorgensen S.L."/>
            <person name="Zaremba-Niedzwiedzka K."/>
            <person name="Martijn J."/>
            <person name="Lind A.E."/>
            <person name="van Eijk R."/>
            <person name="Schleper C."/>
            <person name="Guy L."/>
            <person name="Ettema T.J."/>
        </authorList>
    </citation>
    <scope>NUCLEOTIDE SEQUENCE</scope>
</reference>
<dbReference type="AlphaFoldDB" id="A0A0F9DSX6"/>
<proteinExistence type="predicted"/>
<dbReference type="EMBL" id="LAZR01040229">
    <property type="protein sequence ID" value="KKL15013.1"/>
    <property type="molecule type" value="Genomic_DNA"/>
</dbReference>
<name>A0A0F9DSX6_9ZZZZ</name>
<accession>A0A0F9DSX6</accession>
<protein>
    <submittedName>
        <fullName evidence="1">Uncharacterized protein</fullName>
    </submittedName>
</protein>
<evidence type="ECO:0000313" key="1">
    <source>
        <dbReference type="EMBL" id="KKL15013.1"/>
    </source>
</evidence>
<feature type="non-terminal residue" evidence="1">
    <location>
        <position position="1"/>
    </location>
</feature>
<gene>
    <name evidence="1" type="ORF">LCGC14_2509840</name>
</gene>
<comment type="caution">
    <text evidence="1">The sequence shown here is derived from an EMBL/GenBank/DDBJ whole genome shotgun (WGS) entry which is preliminary data.</text>
</comment>